<gene>
    <name evidence="3" type="ORF">NCGR_LOCUS63018</name>
</gene>
<protein>
    <submittedName>
        <fullName evidence="3">Uncharacterized protein</fullName>
    </submittedName>
</protein>
<keyword evidence="2" id="KW-0732">Signal</keyword>
<organism evidence="3 4">
    <name type="scientific">Miscanthus lutarioriparius</name>
    <dbReference type="NCBI Taxonomy" id="422564"/>
    <lineage>
        <taxon>Eukaryota</taxon>
        <taxon>Viridiplantae</taxon>
        <taxon>Streptophyta</taxon>
        <taxon>Embryophyta</taxon>
        <taxon>Tracheophyta</taxon>
        <taxon>Spermatophyta</taxon>
        <taxon>Magnoliopsida</taxon>
        <taxon>Liliopsida</taxon>
        <taxon>Poales</taxon>
        <taxon>Poaceae</taxon>
        <taxon>PACMAD clade</taxon>
        <taxon>Panicoideae</taxon>
        <taxon>Andropogonodae</taxon>
        <taxon>Andropogoneae</taxon>
        <taxon>Saccharinae</taxon>
        <taxon>Miscanthus</taxon>
    </lineage>
</organism>
<dbReference type="Proteomes" id="UP000604825">
    <property type="component" value="Unassembled WGS sequence"/>
</dbReference>
<feature type="chain" id="PRO_5032556881" evidence="2">
    <location>
        <begin position="26"/>
        <end position="84"/>
    </location>
</feature>
<feature type="signal peptide" evidence="2">
    <location>
        <begin position="1"/>
        <end position="25"/>
    </location>
</feature>
<sequence length="84" mass="8770">MAKLATFMVVLLIAVAVASIPPAHGARTLETVEHVNLPAAVASSPTTEITFEVPEEEVEAEGPTAPGPDTVGYYDHKTPITGPF</sequence>
<evidence type="ECO:0000313" key="3">
    <source>
        <dbReference type="EMBL" id="CAD6338920.1"/>
    </source>
</evidence>
<feature type="region of interest" description="Disordered" evidence="1">
    <location>
        <begin position="54"/>
        <end position="84"/>
    </location>
</feature>
<reference evidence="3" key="1">
    <citation type="submission" date="2020-10" db="EMBL/GenBank/DDBJ databases">
        <authorList>
            <person name="Han B."/>
            <person name="Lu T."/>
            <person name="Zhao Q."/>
            <person name="Huang X."/>
            <person name="Zhao Y."/>
        </authorList>
    </citation>
    <scope>NUCLEOTIDE SEQUENCE</scope>
</reference>
<evidence type="ECO:0000313" key="4">
    <source>
        <dbReference type="Proteomes" id="UP000604825"/>
    </source>
</evidence>
<dbReference type="AlphaFoldDB" id="A0A811SDX2"/>
<proteinExistence type="predicted"/>
<evidence type="ECO:0000256" key="2">
    <source>
        <dbReference type="SAM" id="SignalP"/>
    </source>
</evidence>
<name>A0A811SDX2_9POAL</name>
<accession>A0A811SDX2</accession>
<comment type="caution">
    <text evidence="3">The sequence shown here is derived from an EMBL/GenBank/DDBJ whole genome shotgun (WGS) entry which is preliminary data.</text>
</comment>
<evidence type="ECO:0000256" key="1">
    <source>
        <dbReference type="SAM" id="MobiDB-lite"/>
    </source>
</evidence>
<dbReference type="EMBL" id="CAJGYO010000019">
    <property type="protein sequence ID" value="CAD6338920.1"/>
    <property type="molecule type" value="Genomic_DNA"/>
</dbReference>
<keyword evidence="4" id="KW-1185">Reference proteome</keyword>